<proteinExistence type="predicted"/>
<protein>
    <submittedName>
        <fullName evidence="1">Uncharacterized protein</fullName>
    </submittedName>
</protein>
<reference evidence="1" key="1">
    <citation type="submission" date="2020-08" db="EMBL/GenBank/DDBJ databases">
        <title>Multicomponent nature underlies the extraordinary mechanical properties of spider dragline silk.</title>
        <authorList>
            <person name="Kono N."/>
            <person name="Nakamura H."/>
            <person name="Mori M."/>
            <person name="Yoshida Y."/>
            <person name="Ohtoshi R."/>
            <person name="Malay A.D."/>
            <person name="Moran D.A.P."/>
            <person name="Tomita M."/>
            <person name="Numata K."/>
            <person name="Arakawa K."/>
        </authorList>
    </citation>
    <scope>NUCLEOTIDE SEQUENCE</scope>
</reference>
<keyword evidence="2" id="KW-1185">Reference proteome</keyword>
<organism evidence="1 2">
    <name type="scientific">Nephila pilipes</name>
    <name type="common">Giant wood spider</name>
    <name type="synonym">Nephila maculata</name>
    <dbReference type="NCBI Taxonomy" id="299642"/>
    <lineage>
        <taxon>Eukaryota</taxon>
        <taxon>Metazoa</taxon>
        <taxon>Ecdysozoa</taxon>
        <taxon>Arthropoda</taxon>
        <taxon>Chelicerata</taxon>
        <taxon>Arachnida</taxon>
        <taxon>Araneae</taxon>
        <taxon>Araneomorphae</taxon>
        <taxon>Entelegynae</taxon>
        <taxon>Araneoidea</taxon>
        <taxon>Nephilidae</taxon>
        <taxon>Nephila</taxon>
    </lineage>
</organism>
<name>A0A8X6Q9C4_NEPPI</name>
<dbReference type="EMBL" id="BMAW01125552">
    <property type="protein sequence ID" value="GFU12868.1"/>
    <property type="molecule type" value="Genomic_DNA"/>
</dbReference>
<comment type="caution">
    <text evidence="1">The sequence shown here is derived from an EMBL/GenBank/DDBJ whole genome shotgun (WGS) entry which is preliminary data.</text>
</comment>
<gene>
    <name evidence="1" type="ORF">NPIL_54911</name>
</gene>
<dbReference type="Proteomes" id="UP000887013">
    <property type="component" value="Unassembled WGS sequence"/>
</dbReference>
<dbReference type="AlphaFoldDB" id="A0A8X6Q9C4"/>
<evidence type="ECO:0000313" key="2">
    <source>
        <dbReference type="Proteomes" id="UP000887013"/>
    </source>
</evidence>
<sequence>MCERMAKSRSSVSALSFVGSAERFVPVDASSGVLPFIIRCQMPCQRLFSFPSASDCLTRGAAGMDGCTIRHQERICVNSRAYISLNISVLDLIQRLEIEMLPMRIRSEIQHKGNLRYLIGGDSKVLSRSNPMGVANRCI</sequence>
<accession>A0A8X6Q9C4</accession>
<evidence type="ECO:0000313" key="1">
    <source>
        <dbReference type="EMBL" id="GFU12868.1"/>
    </source>
</evidence>